<feature type="region of interest" description="Disordered" evidence="1">
    <location>
        <begin position="162"/>
        <end position="234"/>
    </location>
</feature>
<dbReference type="GeneID" id="4395105"/>
<gene>
    <name evidence="2" type="ORF">CHGG_09341</name>
</gene>
<dbReference type="VEuPathDB" id="FungiDB:CHGG_09341"/>
<organism evidence="2 3">
    <name type="scientific">Chaetomium globosum (strain ATCC 6205 / CBS 148.51 / DSM 1962 / NBRC 6347 / NRRL 1970)</name>
    <name type="common">Soil fungus</name>
    <dbReference type="NCBI Taxonomy" id="306901"/>
    <lineage>
        <taxon>Eukaryota</taxon>
        <taxon>Fungi</taxon>
        <taxon>Dikarya</taxon>
        <taxon>Ascomycota</taxon>
        <taxon>Pezizomycotina</taxon>
        <taxon>Sordariomycetes</taxon>
        <taxon>Sordariomycetidae</taxon>
        <taxon>Sordariales</taxon>
        <taxon>Chaetomiaceae</taxon>
        <taxon>Chaetomium</taxon>
    </lineage>
</organism>
<feature type="region of interest" description="Disordered" evidence="1">
    <location>
        <begin position="82"/>
        <end position="115"/>
    </location>
</feature>
<evidence type="ECO:0000313" key="2">
    <source>
        <dbReference type="EMBL" id="EAQ85327.1"/>
    </source>
</evidence>
<reference evidence="3" key="1">
    <citation type="journal article" date="2015" name="Genome Announc.">
        <title>Draft genome sequence of the cellulolytic fungus Chaetomium globosum.</title>
        <authorList>
            <person name="Cuomo C.A."/>
            <person name="Untereiner W.A."/>
            <person name="Ma L.-J."/>
            <person name="Grabherr M."/>
            <person name="Birren B.W."/>
        </authorList>
    </citation>
    <scope>NUCLEOTIDE SEQUENCE [LARGE SCALE GENOMIC DNA]</scope>
    <source>
        <strain evidence="3">ATCC 6205 / CBS 148.51 / DSM 1962 / NBRC 6347 / NRRL 1970</strain>
    </source>
</reference>
<sequence length="234" mass="25721">MCVQNLIALWCPCIPHACIRGTPGPYTRVAFMDEDYLSRTLCAGCMREGCSAPTEEPSAHGDTTRRFRFIAPTLTALFGPPKTIITTGGVAEPESSKKPKKPRGKTKTKKNGPAPLRVIDLREDDAADIARLKLQRAEKEQTKARGNTEGLCVLRSTTDTEFLFRPSGRQTPTERIAPLSPDGGEAGLNTPPLLVFDDDYEDEGNDADGEYQQRGDVQNPYRLPSLRPPPRPRG</sequence>
<accession>Q2GRR3</accession>
<feature type="compositionally biased region" description="Basic residues" evidence="1">
    <location>
        <begin position="98"/>
        <end position="110"/>
    </location>
</feature>
<keyword evidence="3" id="KW-1185">Reference proteome</keyword>
<evidence type="ECO:0000313" key="3">
    <source>
        <dbReference type="Proteomes" id="UP000001056"/>
    </source>
</evidence>
<protein>
    <submittedName>
        <fullName evidence="2">Uncharacterized protein</fullName>
    </submittedName>
</protein>
<dbReference type="AlphaFoldDB" id="Q2GRR3"/>
<dbReference type="Proteomes" id="UP000001056">
    <property type="component" value="Unassembled WGS sequence"/>
</dbReference>
<dbReference type="HOGENOM" id="CLU_1184900_0_0_1"/>
<feature type="compositionally biased region" description="Acidic residues" evidence="1">
    <location>
        <begin position="196"/>
        <end position="209"/>
    </location>
</feature>
<dbReference type="RefSeq" id="XP_001227268.1">
    <property type="nucleotide sequence ID" value="XM_001227267.1"/>
</dbReference>
<proteinExistence type="predicted"/>
<dbReference type="EMBL" id="CH408034">
    <property type="protein sequence ID" value="EAQ85327.1"/>
    <property type="molecule type" value="Genomic_DNA"/>
</dbReference>
<dbReference type="InParanoid" id="Q2GRR3"/>
<name>Q2GRR3_CHAGB</name>
<evidence type="ECO:0000256" key="1">
    <source>
        <dbReference type="SAM" id="MobiDB-lite"/>
    </source>
</evidence>
<dbReference type="OrthoDB" id="10471552at2759"/>